<dbReference type="CDD" id="cd04301">
    <property type="entry name" value="NAT_SF"/>
    <property type="match status" value="1"/>
</dbReference>
<dbReference type="InterPro" id="IPR016181">
    <property type="entry name" value="Acyl_CoA_acyltransferase"/>
</dbReference>
<accession>A0AAU4K771</accession>
<dbReference type="RefSeq" id="WP_328858875.1">
    <property type="nucleotide sequence ID" value="NZ_CP108021.1"/>
</dbReference>
<feature type="domain" description="N-acetyltransferase" evidence="1">
    <location>
        <begin position="1"/>
        <end position="142"/>
    </location>
</feature>
<dbReference type="Proteomes" id="UP001432128">
    <property type="component" value="Chromosome"/>
</dbReference>
<name>A0AAU4K771_9NOCA</name>
<evidence type="ECO:0000313" key="3">
    <source>
        <dbReference type="Proteomes" id="UP001432128"/>
    </source>
</evidence>
<dbReference type="PROSITE" id="PS51186">
    <property type="entry name" value="GNAT"/>
    <property type="match status" value="1"/>
</dbReference>
<dbReference type="GO" id="GO:0016747">
    <property type="term" value="F:acyltransferase activity, transferring groups other than amino-acyl groups"/>
    <property type="evidence" value="ECO:0007669"/>
    <property type="project" value="InterPro"/>
</dbReference>
<dbReference type="SUPFAM" id="SSF55729">
    <property type="entry name" value="Acyl-CoA N-acyltransferases (Nat)"/>
    <property type="match status" value="1"/>
</dbReference>
<sequence length="142" mass="15874">MHVASWREAYTDLVAPEVAATFDVAERRELWTRALCTDPTPGMTTHVAEVDKSIVGFATTGPPRSERVRDIELRGLYTLERTHGTGLGGALLDKALGDRSAQLWVLTDNARAIAFYRKHGFAEDGTAGWFERWNVAEIRMVR</sequence>
<dbReference type="AlphaFoldDB" id="A0AAU4K771"/>
<dbReference type="InterPro" id="IPR000182">
    <property type="entry name" value="GNAT_dom"/>
</dbReference>
<proteinExistence type="predicted"/>
<reference evidence="2 3" key="1">
    <citation type="submission" date="2022-10" db="EMBL/GenBank/DDBJ databases">
        <title>The complete genomes of actinobacterial strains from the NBC collection.</title>
        <authorList>
            <person name="Joergensen T.S."/>
            <person name="Alvarez Arevalo M."/>
            <person name="Sterndorff E.B."/>
            <person name="Faurdal D."/>
            <person name="Vuksanovic O."/>
            <person name="Mourched A.-S."/>
            <person name="Charusanti P."/>
            <person name="Shaw S."/>
            <person name="Blin K."/>
            <person name="Weber T."/>
        </authorList>
    </citation>
    <scope>NUCLEOTIDE SEQUENCE [LARGE SCALE GENOMIC DNA]</scope>
    <source>
        <strain evidence="2 3">NBC_00319</strain>
    </source>
</reference>
<protein>
    <submittedName>
        <fullName evidence="2">GNAT family N-acetyltransferase</fullName>
    </submittedName>
</protein>
<organism evidence="2 3">
    <name type="scientific">Williamsia herbipolensis</name>
    <dbReference type="NCBI Taxonomy" id="1603258"/>
    <lineage>
        <taxon>Bacteria</taxon>
        <taxon>Bacillati</taxon>
        <taxon>Actinomycetota</taxon>
        <taxon>Actinomycetes</taxon>
        <taxon>Mycobacteriales</taxon>
        <taxon>Nocardiaceae</taxon>
        <taxon>Williamsia</taxon>
    </lineage>
</organism>
<gene>
    <name evidence="2" type="ORF">OG579_09150</name>
</gene>
<dbReference type="Pfam" id="PF13508">
    <property type="entry name" value="Acetyltransf_7"/>
    <property type="match status" value="1"/>
</dbReference>
<dbReference type="KEGG" id="whr:OG579_09150"/>
<evidence type="ECO:0000259" key="1">
    <source>
        <dbReference type="PROSITE" id="PS51186"/>
    </source>
</evidence>
<keyword evidence="3" id="KW-1185">Reference proteome</keyword>
<dbReference type="Gene3D" id="3.40.630.30">
    <property type="match status" value="1"/>
</dbReference>
<evidence type="ECO:0000313" key="2">
    <source>
        <dbReference type="EMBL" id="WUM21910.1"/>
    </source>
</evidence>
<dbReference type="EMBL" id="CP108021">
    <property type="protein sequence ID" value="WUM21910.1"/>
    <property type="molecule type" value="Genomic_DNA"/>
</dbReference>